<dbReference type="PROSITE" id="PS50157">
    <property type="entry name" value="ZINC_FINGER_C2H2_2"/>
    <property type="match status" value="2"/>
</dbReference>
<evidence type="ECO:0000256" key="4">
    <source>
        <dbReference type="PROSITE-ProRule" id="PRU00042"/>
    </source>
</evidence>
<dbReference type="EMBL" id="GEDC01020420">
    <property type="protein sequence ID" value="JAS16878.1"/>
    <property type="molecule type" value="Transcribed_RNA"/>
</dbReference>
<protein>
    <recommendedName>
        <fullName evidence="6">C2H2-type domain-containing protein</fullName>
    </recommendedName>
</protein>
<dbReference type="AlphaFoldDB" id="A0A1B6CTY1"/>
<organism evidence="7">
    <name type="scientific">Clastoptera arizonana</name>
    <name type="common">Arizona spittle bug</name>
    <dbReference type="NCBI Taxonomy" id="38151"/>
    <lineage>
        <taxon>Eukaryota</taxon>
        <taxon>Metazoa</taxon>
        <taxon>Ecdysozoa</taxon>
        <taxon>Arthropoda</taxon>
        <taxon>Hexapoda</taxon>
        <taxon>Insecta</taxon>
        <taxon>Pterygota</taxon>
        <taxon>Neoptera</taxon>
        <taxon>Paraneoptera</taxon>
        <taxon>Hemiptera</taxon>
        <taxon>Auchenorrhyncha</taxon>
        <taxon>Cercopoidea</taxon>
        <taxon>Clastopteridae</taxon>
        <taxon>Clastoptera</taxon>
    </lineage>
</organism>
<keyword evidence="1" id="KW-0479">Metal-binding</keyword>
<reference evidence="7" key="1">
    <citation type="submission" date="2015-12" db="EMBL/GenBank/DDBJ databases">
        <title>De novo transcriptome assembly of four potential Pierce s Disease insect vectors from Arizona vineyards.</title>
        <authorList>
            <person name="Tassone E.E."/>
        </authorList>
    </citation>
    <scope>NUCLEOTIDE SEQUENCE</scope>
</reference>
<evidence type="ECO:0000313" key="9">
    <source>
        <dbReference type="EMBL" id="JAS37045.1"/>
    </source>
</evidence>
<dbReference type="GO" id="GO:0000978">
    <property type="term" value="F:RNA polymerase II cis-regulatory region sequence-specific DNA binding"/>
    <property type="evidence" value="ECO:0007669"/>
    <property type="project" value="TreeGrafter"/>
</dbReference>
<dbReference type="PROSITE" id="PS00028">
    <property type="entry name" value="ZINC_FINGER_C2H2_1"/>
    <property type="match status" value="2"/>
</dbReference>
<keyword evidence="3" id="KW-0862">Zinc</keyword>
<dbReference type="SMART" id="SM00355">
    <property type="entry name" value="ZnF_C2H2"/>
    <property type="match status" value="2"/>
</dbReference>
<accession>A0A1B6CTY1</accession>
<dbReference type="GO" id="GO:0008270">
    <property type="term" value="F:zinc ion binding"/>
    <property type="evidence" value="ECO:0007669"/>
    <property type="project" value="UniProtKB-KW"/>
</dbReference>
<feature type="domain" description="C2H2-type" evidence="6">
    <location>
        <begin position="77"/>
        <end position="104"/>
    </location>
</feature>
<feature type="region of interest" description="Disordered" evidence="5">
    <location>
        <begin position="1"/>
        <end position="26"/>
    </location>
</feature>
<name>A0A1B6CTY1_9HEMI</name>
<dbReference type="FunFam" id="3.30.160.60:FF:000597">
    <property type="entry name" value="zinc finger protein 236 isoform X3"/>
    <property type="match status" value="1"/>
</dbReference>
<evidence type="ECO:0000256" key="5">
    <source>
        <dbReference type="SAM" id="MobiDB-lite"/>
    </source>
</evidence>
<feature type="non-terminal residue" evidence="7">
    <location>
        <position position="132"/>
    </location>
</feature>
<evidence type="ECO:0000259" key="6">
    <source>
        <dbReference type="PROSITE" id="PS50157"/>
    </source>
</evidence>
<evidence type="ECO:0000313" key="7">
    <source>
        <dbReference type="EMBL" id="JAS16878.1"/>
    </source>
</evidence>
<keyword evidence="2 4" id="KW-0863">Zinc-finger</keyword>
<dbReference type="InterPro" id="IPR013087">
    <property type="entry name" value="Znf_C2H2_type"/>
</dbReference>
<evidence type="ECO:0000256" key="3">
    <source>
        <dbReference type="ARBA" id="ARBA00022833"/>
    </source>
</evidence>
<dbReference type="InterPro" id="IPR036236">
    <property type="entry name" value="Znf_C2H2_sf"/>
</dbReference>
<sequence length="132" mass="15361">METAKSDVDPLEQTDIKVEDDENVDNFQGLPFDASVIEPEVEIVEEENENGSQDILKELTSLVDKGTKVQHPREKPFKCEICNLKFVSKTKLKIHFRTHTGEKPYKCEFCESRFNRKHHLQDHVRKHTGEKP</sequence>
<dbReference type="PANTHER" id="PTHR23235:SF176">
    <property type="entry name" value="C2H2-TYPE DOMAIN-CONTAINING PROTEIN"/>
    <property type="match status" value="1"/>
</dbReference>
<dbReference type="PANTHER" id="PTHR23235">
    <property type="entry name" value="KRUEPPEL-LIKE TRANSCRIPTION FACTOR"/>
    <property type="match status" value="1"/>
</dbReference>
<dbReference type="SUPFAM" id="SSF57667">
    <property type="entry name" value="beta-beta-alpha zinc fingers"/>
    <property type="match status" value="1"/>
</dbReference>
<dbReference type="Pfam" id="PF00096">
    <property type="entry name" value="zf-C2H2"/>
    <property type="match status" value="2"/>
</dbReference>
<dbReference type="EMBL" id="GEDC01000253">
    <property type="protein sequence ID" value="JAS37045.1"/>
    <property type="molecule type" value="Transcribed_RNA"/>
</dbReference>
<evidence type="ECO:0000256" key="2">
    <source>
        <dbReference type="ARBA" id="ARBA00022771"/>
    </source>
</evidence>
<proteinExistence type="predicted"/>
<dbReference type="EMBL" id="GEDC01015079">
    <property type="protein sequence ID" value="JAS22219.1"/>
    <property type="molecule type" value="Transcribed_RNA"/>
</dbReference>
<evidence type="ECO:0000313" key="8">
    <source>
        <dbReference type="EMBL" id="JAS22219.1"/>
    </source>
</evidence>
<feature type="domain" description="C2H2-type" evidence="6">
    <location>
        <begin position="105"/>
        <end position="132"/>
    </location>
</feature>
<gene>
    <name evidence="9" type="ORF">g.19578</name>
    <name evidence="8" type="ORF">g.19579</name>
    <name evidence="7" type="ORF">g.19580</name>
</gene>
<dbReference type="GO" id="GO:0000981">
    <property type="term" value="F:DNA-binding transcription factor activity, RNA polymerase II-specific"/>
    <property type="evidence" value="ECO:0007669"/>
    <property type="project" value="TreeGrafter"/>
</dbReference>
<dbReference type="Gene3D" id="3.30.160.60">
    <property type="entry name" value="Classic Zinc Finger"/>
    <property type="match status" value="2"/>
</dbReference>
<dbReference type="FunFam" id="3.30.160.60:FF:002343">
    <property type="entry name" value="Zinc finger protein 33A"/>
    <property type="match status" value="1"/>
</dbReference>
<evidence type="ECO:0000256" key="1">
    <source>
        <dbReference type="ARBA" id="ARBA00022723"/>
    </source>
</evidence>